<comment type="caution">
    <text evidence="1">The sequence shown here is derived from an EMBL/GenBank/DDBJ whole genome shotgun (WGS) entry which is preliminary data.</text>
</comment>
<protein>
    <submittedName>
        <fullName evidence="1">Uncharacterized protein</fullName>
    </submittedName>
</protein>
<organism evidence="1 2">
    <name type="scientific">Nonomuraea recticatena</name>
    <dbReference type="NCBI Taxonomy" id="46178"/>
    <lineage>
        <taxon>Bacteria</taxon>
        <taxon>Bacillati</taxon>
        <taxon>Actinomycetota</taxon>
        <taxon>Actinomycetes</taxon>
        <taxon>Streptosporangiales</taxon>
        <taxon>Streptosporangiaceae</taxon>
        <taxon>Nonomuraea</taxon>
    </lineage>
</organism>
<sequence>MGIVRVGQELHVRADAQSSDLWQIRAGVEDLEVVPALEHVGDHDAGLGQCGEQVT</sequence>
<dbReference type="EMBL" id="BAAATE010000029">
    <property type="protein sequence ID" value="GAA2687971.1"/>
    <property type="molecule type" value="Genomic_DNA"/>
</dbReference>
<reference evidence="2" key="1">
    <citation type="journal article" date="2019" name="Int. J. Syst. Evol. Microbiol.">
        <title>The Global Catalogue of Microorganisms (GCM) 10K type strain sequencing project: providing services to taxonomists for standard genome sequencing and annotation.</title>
        <authorList>
            <consortium name="The Broad Institute Genomics Platform"/>
            <consortium name="The Broad Institute Genome Sequencing Center for Infectious Disease"/>
            <person name="Wu L."/>
            <person name="Ma J."/>
        </authorList>
    </citation>
    <scope>NUCLEOTIDE SEQUENCE [LARGE SCALE GENOMIC DNA]</scope>
    <source>
        <strain evidence="2">JCM 6835</strain>
    </source>
</reference>
<proteinExistence type="predicted"/>
<dbReference type="Proteomes" id="UP001501666">
    <property type="component" value="Unassembled WGS sequence"/>
</dbReference>
<name>A0ABP6FBZ7_9ACTN</name>
<accession>A0ABP6FBZ7</accession>
<gene>
    <name evidence="1" type="ORF">GCM10010412_076280</name>
</gene>
<keyword evidence="2" id="KW-1185">Reference proteome</keyword>
<evidence type="ECO:0000313" key="1">
    <source>
        <dbReference type="EMBL" id="GAA2687971.1"/>
    </source>
</evidence>
<evidence type="ECO:0000313" key="2">
    <source>
        <dbReference type="Proteomes" id="UP001501666"/>
    </source>
</evidence>